<feature type="transmembrane region" description="Helical" evidence="2">
    <location>
        <begin position="301"/>
        <end position="319"/>
    </location>
</feature>
<dbReference type="Pfam" id="PF12760">
    <property type="entry name" value="Zn_ribbon_IS1595"/>
    <property type="match status" value="1"/>
</dbReference>
<accession>A0AAN5AML1</accession>
<proteinExistence type="predicted"/>
<evidence type="ECO:0000256" key="3">
    <source>
        <dbReference type="SAM" id="SignalP"/>
    </source>
</evidence>
<reference evidence="7 8" key="1">
    <citation type="submission" date="2021-12" db="EMBL/GenBank/DDBJ databases">
        <title>Genome sequencing of bacteria with rrn-lacking chromosome and rrn-plasmid.</title>
        <authorList>
            <person name="Anda M."/>
            <person name="Iwasaki W."/>
        </authorList>
    </citation>
    <scope>NUCLEOTIDE SEQUENCE [LARGE SCALE GENOMIC DNA]</scope>
    <source>
        <strain evidence="7 8">NBRC 15940</strain>
    </source>
</reference>
<sequence length="620" mass="73125">MRFGLLLFFALCLWLHANPVIAQNGDIPLSENQILFYIDSTNTLQAKEVYRLSRQFKTMDQLPAFDHYKNRNLWLAAKTSNLIHTDKNWYLEAIDPHIDFIQPYFFFKDSLLTYQEAGFHQTFHKRSIFHKNFTYEIPRIEKEYPHTALLRVNVQRPVGLFFKFRSGTFLIKYISTEYLLLGVFYGILLFLILYNLFVFITLKDRLHLYFVFYILGLCLITLHDDGLGFQWLWKNTPEWNIIFTYSRRVLFLLVFIIYSSNFIKAEKFTPQFMPFLYLTVILSGLANVLGELDILTPDIQATLYLAPFFLIYFMGLISAKKGYLPSRFFVFGYSFMLLSILINVTRMGLANIDSIWYAYAIYIGMLIEIISLSWGLSLKFSLLKQQKEKAHKRIIRQLRENEKIISDTVDKRTLEVKNQQEIIALRNRELEEAHQQLKAYSLEIEAQNSLLEKANIALEADVEDLTNAHVLDKDLSYEDFQRKFPDEEACLSFIDQLKWKDQYKCIKCGNDKYARGQGRLSRRCSKCGFNETVTRGTLFYRSHFTCQQGLYMLYLTYHSQFKMPAQTMSEQVGLNQNTCWKFQKRVKERDYLLKKHQLTQPELGWAMYILDPKVPIGAEL</sequence>
<gene>
    <name evidence="7" type="ORF">PEDI_30530</name>
</gene>
<dbReference type="Proteomes" id="UP001310022">
    <property type="component" value="Unassembled WGS sequence"/>
</dbReference>
<feature type="transmembrane region" description="Helical" evidence="2">
    <location>
        <begin position="206"/>
        <end position="222"/>
    </location>
</feature>
<comment type="caution">
    <text evidence="7">The sequence shown here is derived from an EMBL/GenBank/DDBJ whole genome shotgun (WGS) entry which is preliminary data.</text>
</comment>
<name>A0AAN5AML1_9BACT</name>
<organism evidence="7 8">
    <name type="scientific">Persicobacter diffluens</name>
    <dbReference type="NCBI Taxonomy" id="981"/>
    <lineage>
        <taxon>Bacteria</taxon>
        <taxon>Pseudomonadati</taxon>
        <taxon>Bacteroidota</taxon>
        <taxon>Cytophagia</taxon>
        <taxon>Cytophagales</taxon>
        <taxon>Persicobacteraceae</taxon>
        <taxon>Persicobacter</taxon>
    </lineage>
</organism>
<evidence type="ECO:0000256" key="1">
    <source>
        <dbReference type="SAM" id="Coils"/>
    </source>
</evidence>
<evidence type="ECO:0000259" key="5">
    <source>
        <dbReference type="Pfam" id="PF07696"/>
    </source>
</evidence>
<dbReference type="Gene3D" id="2.60.40.2380">
    <property type="match status" value="1"/>
</dbReference>
<feature type="domain" description="7TM-DISM receptor extracellular" evidence="4">
    <location>
        <begin position="177"/>
        <end position="377"/>
    </location>
</feature>
<feature type="domain" description="Transposase zinc-ribbon" evidence="6">
    <location>
        <begin position="485"/>
        <end position="528"/>
    </location>
</feature>
<evidence type="ECO:0000259" key="6">
    <source>
        <dbReference type="Pfam" id="PF12760"/>
    </source>
</evidence>
<dbReference type="Pfam" id="PF07695">
    <property type="entry name" value="7TMR-DISM_7TM"/>
    <property type="match status" value="1"/>
</dbReference>
<evidence type="ECO:0000259" key="4">
    <source>
        <dbReference type="Pfam" id="PF07695"/>
    </source>
</evidence>
<evidence type="ECO:0000313" key="8">
    <source>
        <dbReference type="Proteomes" id="UP001310022"/>
    </source>
</evidence>
<feature type="signal peptide" evidence="3">
    <location>
        <begin position="1"/>
        <end position="22"/>
    </location>
</feature>
<evidence type="ECO:0008006" key="9">
    <source>
        <dbReference type="Google" id="ProtNLM"/>
    </source>
</evidence>
<keyword evidence="1" id="KW-0175">Coiled coil</keyword>
<dbReference type="Pfam" id="PF07696">
    <property type="entry name" value="7TMR-DISMED2"/>
    <property type="match status" value="1"/>
</dbReference>
<feature type="transmembrane region" description="Helical" evidence="2">
    <location>
        <begin position="328"/>
        <end position="349"/>
    </location>
</feature>
<dbReference type="InterPro" id="IPR011623">
    <property type="entry name" value="7TMR_DISM_rcpt_extracell_dom1"/>
</dbReference>
<dbReference type="InterPro" id="IPR011622">
    <property type="entry name" value="7TMR_DISM_rcpt_extracell_dom2"/>
</dbReference>
<keyword evidence="2" id="KW-1133">Transmembrane helix</keyword>
<dbReference type="InterPro" id="IPR024442">
    <property type="entry name" value="Transposase_Zn_ribbon"/>
</dbReference>
<protein>
    <recommendedName>
        <fullName evidence="9">Receptor</fullName>
    </recommendedName>
</protein>
<keyword evidence="8" id="KW-1185">Reference proteome</keyword>
<feature type="chain" id="PRO_5042913842" description="Receptor" evidence="3">
    <location>
        <begin position="23"/>
        <end position="620"/>
    </location>
</feature>
<dbReference type="EMBL" id="BQKE01000002">
    <property type="protein sequence ID" value="GJM62501.1"/>
    <property type="molecule type" value="Genomic_DNA"/>
</dbReference>
<keyword evidence="3" id="KW-0732">Signal</keyword>
<feature type="transmembrane region" description="Helical" evidence="2">
    <location>
        <begin position="355"/>
        <end position="377"/>
    </location>
</feature>
<feature type="transmembrane region" description="Helical" evidence="2">
    <location>
        <begin position="242"/>
        <end position="263"/>
    </location>
</feature>
<evidence type="ECO:0000256" key="2">
    <source>
        <dbReference type="SAM" id="Phobius"/>
    </source>
</evidence>
<dbReference type="RefSeq" id="WP_060688101.1">
    <property type="nucleotide sequence ID" value="NZ_BQKE01000002.1"/>
</dbReference>
<feature type="coiled-coil region" evidence="1">
    <location>
        <begin position="423"/>
        <end position="468"/>
    </location>
</feature>
<keyword evidence="2" id="KW-0812">Transmembrane</keyword>
<dbReference type="AlphaFoldDB" id="A0AAN5AML1"/>
<feature type="transmembrane region" description="Helical" evidence="2">
    <location>
        <begin position="275"/>
        <end position="295"/>
    </location>
</feature>
<evidence type="ECO:0000313" key="7">
    <source>
        <dbReference type="EMBL" id="GJM62501.1"/>
    </source>
</evidence>
<feature type="domain" description="7TM-DISM receptor extracellular" evidence="5">
    <location>
        <begin position="32"/>
        <end position="158"/>
    </location>
</feature>
<feature type="transmembrane region" description="Helical" evidence="2">
    <location>
        <begin position="178"/>
        <end position="199"/>
    </location>
</feature>
<keyword evidence="2" id="KW-0472">Membrane</keyword>